<feature type="active site" evidence="9 11">
    <location>
        <position position="143"/>
    </location>
</feature>
<keyword evidence="5 9" id="KW-0963">Cytoplasm</keyword>
<keyword evidence="7 9" id="KW-0378">Hydrolase</keyword>
<dbReference type="PANTHER" id="PTHR23402:SF1">
    <property type="entry name" value="PYROGLUTAMYL-PEPTIDASE I"/>
    <property type="match status" value="1"/>
</dbReference>
<dbReference type="EC" id="3.4.19.3" evidence="9"/>
<dbReference type="RefSeq" id="WP_120758160.1">
    <property type="nucleotide sequence ID" value="NZ_JBIBGF010000017.1"/>
</dbReference>
<feature type="active site" evidence="9 10">
    <location>
        <position position="80"/>
    </location>
</feature>
<comment type="caution">
    <text evidence="12">The sequence shown here is derived from an EMBL/GenBank/DDBJ whole genome shotgun (WGS) entry which is preliminary data.</text>
</comment>
<evidence type="ECO:0000256" key="6">
    <source>
        <dbReference type="ARBA" id="ARBA00022670"/>
    </source>
</evidence>
<dbReference type="NCBIfam" id="TIGR00504">
    <property type="entry name" value="pyro_pdase"/>
    <property type="match status" value="1"/>
</dbReference>
<dbReference type="FunFam" id="3.40.630.20:FF:000001">
    <property type="entry name" value="Pyrrolidone-carboxylate peptidase"/>
    <property type="match status" value="1"/>
</dbReference>
<gene>
    <name evidence="9 12" type="primary">pcp</name>
    <name evidence="12" type="ORF">D7231_26945</name>
</gene>
<comment type="subunit">
    <text evidence="9">Homotetramer.</text>
</comment>
<dbReference type="CDD" id="cd00501">
    <property type="entry name" value="Peptidase_C15"/>
    <property type="match status" value="1"/>
</dbReference>
<proteinExistence type="inferred from homology"/>
<reference evidence="12 13" key="1">
    <citation type="journal article" date="2015" name="Antonie Van Leeuwenhoek">
        <title>Streptomyces klenkii sp. nov., isolated from deep marine sediment.</title>
        <authorList>
            <person name="Veyisoglu A."/>
            <person name="Sahin N."/>
        </authorList>
    </citation>
    <scope>NUCLEOTIDE SEQUENCE [LARGE SCALE GENOMIC DNA]</scope>
    <source>
        <strain evidence="12 13">KCTC 29202</strain>
    </source>
</reference>
<feature type="active site" evidence="9">
    <location>
        <position position="167"/>
    </location>
</feature>
<dbReference type="GO" id="GO:0005829">
    <property type="term" value="C:cytosol"/>
    <property type="evidence" value="ECO:0007669"/>
    <property type="project" value="InterPro"/>
</dbReference>
<dbReference type="InterPro" id="IPR029762">
    <property type="entry name" value="PGP-I_bact-type"/>
</dbReference>
<dbReference type="HAMAP" id="MF_00417">
    <property type="entry name" value="Pyrrolid_peptidase"/>
    <property type="match status" value="1"/>
</dbReference>
<evidence type="ECO:0000256" key="10">
    <source>
        <dbReference type="PROSITE-ProRule" id="PRU10076"/>
    </source>
</evidence>
<accession>A0A3B0AX72</accession>
<sequence>MTRVLLTGFEPFGGEGVNPSWEAVRAAAARGADGLVLSTAQLPCAFGTALDALREAVDRTAPDLVLCVGQAGGRPDITVERVAVNVDDARIPDNAGAQPVDEPVVPGGPAAYFATLPVKACVAAVREAGLPASVSQTAGTFVCNHVFYGLMHLAATERPGLRGGFVHVPYAPAQVTDRALPSLPVPATAEALCVIAVTAAGRTTDIRAEGGATH</sequence>
<dbReference type="NCBIfam" id="NF009676">
    <property type="entry name" value="PRK13197.1"/>
    <property type="match status" value="1"/>
</dbReference>
<evidence type="ECO:0000256" key="1">
    <source>
        <dbReference type="ARBA" id="ARBA00001770"/>
    </source>
</evidence>
<dbReference type="InterPro" id="IPR033693">
    <property type="entry name" value="PGPEP1_Glu_AS"/>
</dbReference>
<comment type="function">
    <text evidence="2 9">Removes 5-oxoproline from various penultimate amino acid residues except L-proline.</text>
</comment>
<dbReference type="AlphaFoldDB" id="A0A3B0AX72"/>
<evidence type="ECO:0000313" key="13">
    <source>
        <dbReference type="Proteomes" id="UP000270343"/>
    </source>
</evidence>
<dbReference type="InterPro" id="IPR016125">
    <property type="entry name" value="Peptidase_C15-like"/>
</dbReference>
<dbReference type="GO" id="GO:0016920">
    <property type="term" value="F:pyroglutamyl-peptidase activity"/>
    <property type="evidence" value="ECO:0007669"/>
    <property type="project" value="UniProtKB-UniRule"/>
</dbReference>
<dbReference type="PIRSF" id="PIRSF015592">
    <property type="entry name" value="Prld-crbxl_pptds"/>
    <property type="match status" value="1"/>
</dbReference>
<keyword evidence="13" id="KW-1185">Reference proteome</keyword>
<dbReference type="PROSITE" id="PS01333">
    <property type="entry name" value="PYRASE_GLU"/>
    <property type="match status" value="1"/>
</dbReference>
<dbReference type="InterPro" id="IPR036440">
    <property type="entry name" value="Peptidase_C15-like_sf"/>
</dbReference>
<dbReference type="SUPFAM" id="SSF53182">
    <property type="entry name" value="Pyrrolidone carboxyl peptidase (pyroglutamate aminopeptidase)"/>
    <property type="match status" value="1"/>
</dbReference>
<name>A0A3B0AX72_9ACTN</name>
<keyword evidence="8 9" id="KW-0788">Thiol protease</keyword>
<evidence type="ECO:0000256" key="11">
    <source>
        <dbReference type="PROSITE-ProRule" id="PRU10077"/>
    </source>
</evidence>
<comment type="similarity">
    <text evidence="4 9">Belongs to the peptidase C15 family.</text>
</comment>
<dbReference type="EMBL" id="RBAM01000013">
    <property type="protein sequence ID" value="RKN64934.1"/>
    <property type="molecule type" value="Genomic_DNA"/>
</dbReference>
<dbReference type="PRINTS" id="PR00706">
    <property type="entry name" value="PYROGLUPTASE"/>
</dbReference>
<dbReference type="PANTHER" id="PTHR23402">
    <property type="entry name" value="PROTEASE FAMILY C15 PYROGLUTAMYL-PEPTIDASE I-RELATED"/>
    <property type="match status" value="1"/>
</dbReference>
<evidence type="ECO:0000256" key="7">
    <source>
        <dbReference type="ARBA" id="ARBA00022801"/>
    </source>
</evidence>
<dbReference type="InterPro" id="IPR000816">
    <property type="entry name" value="Peptidase_C15"/>
</dbReference>
<dbReference type="PROSITE" id="PS01334">
    <property type="entry name" value="PYRASE_CYS"/>
    <property type="match status" value="1"/>
</dbReference>
<dbReference type="InterPro" id="IPR033694">
    <property type="entry name" value="PGPEP1_Cys_AS"/>
</dbReference>
<evidence type="ECO:0000256" key="9">
    <source>
        <dbReference type="HAMAP-Rule" id="MF_00417"/>
    </source>
</evidence>
<comment type="catalytic activity">
    <reaction evidence="1 9 10">
        <text>Release of an N-terminal pyroglutamyl group from a polypeptide, the second amino acid generally not being Pro.</text>
        <dbReference type="EC" id="3.4.19.3"/>
    </reaction>
</comment>
<organism evidence="12 13">
    <name type="scientific">Streptomyces klenkii</name>
    <dbReference type="NCBI Taxonomy" id="1420899"/>
    <lineage>
        <taxon>Bacteria</taxon>
        <taxon>Bacillati</taxon>
        <taxon>Actinomycetota</taxon>
        <taxon>Actinomycetes</taxon>
        <taxon>Kitasatosporales</taxon>
        <taxon>Streptomycetaceae</taxon>
        <taxon>Streptomyces</taxon>
    </lineage>
</organism>
<evidence type="ECO:0000256" key="4">
    <source>
        <dbReference type="ARBA" id="ARBA00006641"/>
    </source>
</evidence>
<dbReference type="OrthoDB" id="9779738at2"/>
<protein>
    <recommendedName>
        <fullName evidence="9">Pyrrolidone-carboxylate peptidase</fullName>
        <ecNumber evidence="9">3.4.19.3</ecNumber>
    </recommendedName>
    <alternativeName>
        <fullName evidence="9">5-oxoprolyl-peptidase</fullName>
    </alternativeName>
    <alternativeName>
        <fullName evidence="9">Pyroglutamyl-peptidase I</fullName>
        <shortName evidence="9">PGP-I</shortName>
        <shortName evidence="9">Pyrase</shortName>
    </alternativeName>
</protein>
<evidence type="ECO:0000256" key="3">
    <source>
        <dbReference type="ARBA" id="ARBA00004496"/>
    </source>
</evidence>
<evidence type="ECO:0000256" key="5">
    <source>
        <dbReference type="ARBA" id="ARBA00022490"/>
    </source>
</evidence>
<keyword evidence="6 9" id="KW-0645">Protease</keyword>
<comment type="subcellular location">
    <subcellularLocation>
        <location evidence="3 9">Cytoplasm</location>
    </subcellularLocation>
</comment>
<evidence type="ECO:0000256" key="2">
    <source>
        <dbReference type="ARBA" id="ARBA00002280"/>
    </source>
</evidence>
<dbReference type="Proteomes" id="UP000270343">
    <property type="component" value="Unassembled WGS sequence"/>
</dbReference>
<dbReference type="GO" id="GO:0006508">
    <property type="term" value="P:proteolysis"/>
    <property type="evidence" value="ECO:0007669"/>
    <property type="project" value="UniProtKB-KW"/>
</dbReference>
<evidence type="ECO:0000313" key="12">
    <source>
        <dbReference type="EMBL" id="RKN64934.1"/>
    </source>
</evidence>
<dbReference type="Pfam" id="PF01470">
    <property type="entry name" value="Peptidase_C15"/>
    <property type="match status" value="1"/>
</dbReference>
<dbReference type="Gene3D" id="3.40.630.20">
    <property type="entry name" value="Peptidase C15, pyroglutamyl peptidase I-like"/>
    <property type="match status" value="1"/>
</dbReference>
<evidence type="ECO:0000256" key="8">
    <source>
        <dbReference type="ARBA" id="ARBA00022807"/>
    </source>
</evidence>